<gene>
    <name evidence="3" type="ORF">FGO68_gene16498</name>
</gene>
<dbReference type="Proteomes" id="UP000785679">
    <property type="component" value="Unassembled WGS sequence"/>
</dbReference>
<keyword evidence="4" id="KW-1185">Reference proteome</keyword>
<dbReference type="Pfam" id="PF00069">
    <property type="entry name" value="Pkinase"/>
    <property type="match status" value="1"/>
</dbReference>
<dbReference type="InterPro" id="IPR008271">
    <property type="entry name" value="Ser/Thr_kinase_AS"/>
</dbReference>
<evidence type="ECO:0000259" key="2">
    <source>
        <dbReference type="PROSITE" id="PS50011"/>
    </source>
</evidence>
<dbReference type="SUPFAM" id="SSF56112">
    <property type="entry name" value="Protein kinase-like (PK-like)"/>
    <property type="match status" value="1"/>
</dbReference>
<dbReference type="AlphaFoldDB" id="A0A8J8P427"/>
<dbReference type="GO" id="GO:0004672">
    <property type="term" value="F:protein kinase activity"/>
    <property type="evidence" value="ECO:0007669"/>
    <property type="project" value="InterPro"/>
</dbReference>
<dbReference type="OrthoDB" id="10252354at2759"/>
<feature type="region of interest" description="Disordered" evidence="1">
    <location>
        <begin position="777"/>
        <end position="835"/>
    </location>
</feature>
<dbReference type="EMBL" id="RRYP01000762">
    <property type="protein sequence ID" value="TNV86888.1"/>
    <property type="molecule type" value="Genomic_DNA"/>
</dbReference>
<protein>
    <recommendedName>
        <fullName evidence="2">Protein kinase domain-containing protein</fullName>
    </recommendedName>
</protein>
<evidence type="ECO:0000256" key="1">
    <source>
        <dbReference type="SAM" id="MobiDB-lite"/>
    </source>
</evidence>
<feature type="region of interest" description="Disordered" evidence="1">
    <location>
        <begin position="112"/>
        <end position="132"/>
    </location>
</feature>
<evidence type="ECO:0000313" key="3">
    <source>
        <dbReference type="EMBL" id="TNV86888.1"/>
    </source>
</evidence>
<reference evidence="3" key="1">
    <citation type="submission" date="2019-06" db="EMBL/GenBank/DDBJ databases">
        <authorList>
            <person name="Zheng W."/>
        </authorList>
    </citation>
    <scope>NUCLEOTIDE SEQUENCE</scope>
    <source>
        <strain evidence="3">QDHG01</strain>
    </source>
</reference>
<organism evidence="3 4">
    <name type="scientific">Halteria grandinella</name>
    <dbReference type="NCBI Taxonomy" id="5974"/>
    <lineage>
        <taxon>Eukaryota</taxon>
        <taxon>Sar</taxon>
        <taxon>Alveolata</taxon>
        <taxon>Ciliophora</taxon>
        <taxon>Intramacronucleata</taxon>
        <taxon>Spirotrichea</taxon>
        <taxon>Stichotrichia</taxon>
        <taxon>Sporadotrichida</taxon>
        <taxon>Halteriidae</taxon>
        <taxon>Halteria</taxon>
    </lineage>
</organism>
<dbReference type="GO" id="GO:0005524">
    <property type="term" value="F:ATP binding"/>
    <property type="evidence" value="ECO:0007669"/>
    <property type="project" value="InterPro"/>
</dbReference>
<comment type="caution">
    <text evidence="3">The sequence shown here is derived from an EMBL/GenBank/DDBJ whole genome shotgun (WGS) entry which is preliminary data.</text>
</comment>
<proteinExistence type="predicted"/>
<dbReference type="PROSITE" id="PS50011">
    <property type="entry name" value="PROTEIN_KINASE_DOM"/>
    <property type="match status" value="1"/>
</dbReference>
<dbReference type="Gene3D" id="1.10.510.10">
    <property type="entry name" value="Transferase(Phosphotransferase) domain 1"/>
    <property type="match status" value="1"/>
</dbReference>
<dbReference type="InterPro" id="IPR011009">
    <property type="entry name" value="Kinase-like_dom_sf"/>
</dbReference>
<feature type="compositionally biased region" description="Polar residues" evidence="1">
    <location>
        <begin position="8"/>
        <end position="35"/>
    </location>
</feature>
<feature type="domain" description="Protein kinase" evidence="2">
    <location>
        <begin position="193"/>
        <end position="529"/>
    </location>
</feature>
<name>A0A8J8P427_HALGN</name>
<dbReference type="SMART" id="SM00220">
    <property type="entry name" value="S_TKc"/>
    <property type="match status" value="1"/>
</dbReference>
<evidence type="ECO:0000313" key="4">
    <source>
        <dbReference type="Proteomes" id="UP000785679"/>
    </source>
</evidence>
<sequence length="1083" mass="120275">MREAVNVTHGNTPQEQSSGSYTSNNPSRLPTSSDLATKNFELTNLKRDSLLDNLQVKIPLDAPQGFRHVSEGGTGEDRIQRARRFSKAATPGVTEQPLIESPERLKLFQTGATSPINNSAGGSPDDSPTRKQLERDNRVVKERLGLPNIAAMCDLIIQHQGYTGSAVAHASNGGVTSAINEAQKQLLRFSDLYRNPLIIGQGAFGIVAKVDRIQFQNIQKQTDQPSPTPQQSSSSKQSHFSYAATSNLSLQKIIDVDATQPIAVNSNLVALKVINKKELNDATYQVLKNEALILKEMDHPNIVKFNDIYETNEFIFIEMEYIPHGTLKNLLALKNNEGFSDYEASQILGGLLAAVKHVHSKNYVHRDLKPDNVLIGDPNSRIINLEGESPSLTKMHSELRRSIKLADFGLSASFRISMAHSLDERMGTLIFMAPEQTKNQSYGKKIDMWACGIIMFLLIEGKHPLYESGVDNAQSYHKKLINCSPSRWASEQGGGKHFSPLARDLFLKLCNPMPIERYTAEQALRHPWITRDFEDPIPLTESEKMREYQAGQQLKNALNVTLFLSVARMRRNQFHSDQKHSQKSTCSSTQSTILSFNMDNYRSMCEQVVKDQEEAERHKNQLVPTSIDCQKANDQAINETIDEFDAITSQASPIPQAPSLMYQKNKQFDFEQQSYSKKLGEDDSYPSNKKQSNSLNNTAIKRVSKIAKKPASNAQAQQQQVAIIKKQNVNFQFNADIQPLPQDEIIEGGGMPAKSKSSTLGGKNEIIEGVKTLGVESKQQSVDPAKNLRFRQVSDDSDNTSILENAKTQDSSPLQGTGSNSPDLASTRQQVQRKMTQPVPFELNLHQIASPDKAALSSLQEEEEMLSLNIMPMTPQIMDQADQSLLIGQGTVQMGHFSNNSPEVYQRGKSKNQKRKVLPVGTINPERLSHQDFTNISNLGGVQPNRQKAGGQTGNSPPIKKKKSIVSKKRGNDAKLHAQSHNIQGKLIPGSSLDGEFEGFYNISYVQQPSLQQNNNNQGVSFPIEERLITQSPLKVKSTLQKTYSRAAQPGEQQSIQLPQLVPSSVLLDEVTATQRDETAEEC</sequence>
<dbReference type="PANTHER" id="PTHR24347">
    <property type="entry name" value="SERINE/THREONINE-PROTEIN KINASE"/>
    <property type="match status" value="1"/>
</dbReference>
<feature type="compositionally biased region" description="Polar residues" evidence="1">
    <location>
        <begin position="799"/>
        <end position="835"/>
    </location>
</feature>
<feature type="region of interest" description="Disordered" evidence="1">
    <location>
        <begin position="940"/>
        <end position="965"/>
    </location>
</feature>
<accession>A0A8J8P427</accession>
<feature type="region of interest" description="Disordered" evidence="1">
    <location>
        <begin position="1"/>
        <end position="35"/>
    </location>
</feature>
<feature type="region of interest" description="Disordered" evidence="1">
    <location>
        <begin position="219"/>
        <end position="238"/>
    </location>
</feature>
<dbReference type="PROSITE" id="PS00108">
    <property type="entry name" value="PROTEIN_KINASE_ST"/>
    <property type="match status" value="1"/>
</dbReference>
<feature type="compositionally biased region" description="Polar residues" evidence="1">
    <location>
        <begin position="685"/>
        <end position="697"/>
    </location>
</feature>
<dbReference type="InterPro" id="IPR000719">
    <property type="entry name" value="Prot_kinase_dom"/>
</dbReference>
<feature type="region of interest" description="Disordered" evidence="1">
    <location>
        <begin position="675"/>
        <end position="697"/>
    </location>
</feature>
<feature type="compositionally biased region" description="Polar residues" evidence="1">
    <location>
        <begin position="112"/>
        <end position="121"/>
    </location>
</feature>